<feature type="transmembrane region" description="Helical" evidence="11">
    <location>
        <begin position="6"/>
        <end position="30"/>
    </location>
</feature>
<dbReference type="OrthoDB" id="9782003at2"/>
<keyword evidence="8 11" id="KW-1133">Transmembrane helix</keyword>
<evidence type="ECO:0000256" key="7">
    <source>
        <dbReference type="ARBA" id="ARBA00022833"/>
    </source>
</evidence>
<dbReference type="GO" id="GO:0046872">
    <property type="term" value="F:metal ion binding"/>
    <property type="evidence" value="ECO:0007669"/>
    <property type="project" value="UniProtKB-KW"/>
</dbReference>
<comment type="similarity">
    <text evidence="3 11">Belongs to the peptidase M50B family.</text>
</comment>
<feature type="transmembrane region" description="Helical" evidence="11">
    <location>
        <begin position="299"/>
        <end position="318"/>
    </location>
</feature>
<evidence type="ECO:0000259" key="12">
    <source>
        <dbReference type="PROSITE" id="PS50106"/>
    </source>
</evidence>
<keyword evidence="10 11" id="KW-0472">Membrane</keyword>
<keyword evidence="5 11" id="KW-0812">Transmembrane</keyword>
<dbReference type="InterPro" id="IPR041489">
    <property type="entry name" value="PDZ_6"/>
</dbReference>
<evidence type="ECO:0000256" key="10">
    <source>
        <dbReference type="ARBA" id="ARBA00023136"/>
    </source>
</evidence>
<keyword evidence="6 11" id="KW-0378">Hydrolase</keyword>
<proteinExistence type="inferred from homology"/>
<keyword evidence="7 11" id="KW-0862">Zinc</keyword>
<protein>
    <recommendedName>
        <fullName evidence="11">Zinc metalloprotease</fullName>
        <ecNumber evidence="11">3.4.24.-</ecNumber>
    </recommendedName>
</protein>
<dbReference type="SUPFAM" id="SSF50156">
    <property type="entry name" value="PDZ domain-like"/>
    <property type="match status" value="1"/>
</dbReference>
<dbReference type="InterPro" id="IPR004387">
    <property type="entry name" value="Pept_M50_Zn"/>
</dbReference>
<evidence type="ECO:0000256" key="8">
    <source>
        <dbReference type="ARBA" id="ARBA00022989"/>
    </source>
</evidence>
<evidence type="ECO:0000256" key="5">
    <source>
        <dbReference type="ARBA" id="ARBA00022692"/>
    </source>
</evidence>
<dbReference type="STRING" id="665467.SAMN02982931_00970"/>
<dbReference type="Pfam" id="PF02163">
    <property type="entry name" value="Peptidase_M50"/>
    <property type="match status" value="1"/>
</dbReference>
<keyword evidence="14" id="KW-1185">Reference proteome</keyword>
<dbReference type="InterPro" id="IPR036034">
    <property type="entry name" value="PDZ_sf"/>
</dbReference>
<dbReference type="SMART" id="SM00228">
    <property type="entry name" value="PDZ"/>
    <property type="match status" value="1"/>
</dbReference>
<dbReference type="EC" id="3.4.24.-" evidence="11"/>
<dbReference type="CDD" id="cd23081">
    <property type="entry name" value="cpPDZ_EcRseP-like"/>
    <property type="match status" value="1"/>
</dbReference>
<comment type="cofactor">
    <cofactor evidence="1 11">
        <name>Zn(2+)</name>
        <dbReference type="ChEBI" id="CHEBI:29105"/>
    </cofactor>
</comment>
<evidence type="ECO:0000256" key="6">
    <source>
        <dbReference type="ARBA" id="ARBA00022801"/>
    </source>
</evidence>
<organism evidence="13 14">
    <name type="scientific">Bauldia litoralis</name>
    <dbReference type="NCBI Taxonomy" id="665467"/>
    <lineage>
        <taxon>Bacteria</taxon>
        <taxon>Pseudomonadati</taxon>
        <taxon>Pseudomonadota</taxon>
        <taxon>Alphaproteobacteria</taxon>
        <taxon>Hyphomicrobiales</taxon>
        <taxon>Kaistiaceae</taxon>
        <taxon>Bauldia</taxon>
    </lineage>
</organism>
<keyword evidence="9 11" id="KW-0482">Metalloprotease</keyword>
<keyword evidence="11" id="KW-0479">Metal-binding</keyword>
<evidence type="ECO:0000256" key="1">
    <source>
        <dbReference type="ARBA" id="ARBA00001947"/>
    </source>
</evidence>
<sequence length="381" mass="41105">MESLGFLGSFGSTALGYVVPFLFVLTIVVFVHELGHFLAARWCGVGVRVFSVGFGPELFGFYDRRGTRWRLSMIPLGGYVKFVGDENEASKTDAEALARMDESERSRAFAAKGVGARAIIVAAGPIANFVLAIAIFTAIFTLYGRQVTTPRIDDVVVGSPAERAGFQAGDIIIEIDGEPIGDFSQLQRIVSVSADTPLDFVVTRGDETVALTATPERQEITDRFGNKHRVGILGIQRNTTGDDITVEDYSPPQALGLAVSETWFVTERTLTYLFAVIIGKESADQLGGPLRVAEVSAQVATIGFVALINLAAILSISIGLINLFPIPMLDGGHLLFFAVEAIRGRPLSEKAQDVGFRIGFAAVLMLMIFATWNDIIHLSSL</sequence>
<dbReference type="InterPro" id="IPR001478">
    <property type="entry name" value="PDZ"/>
</dbReference>
<keyword evidence="4 13" id="KW-0645">Protease</keyword>
<dbReference type="PROSITE" id="PS50106">
    <property type="entry name" value="PDZ"/>
    <property type="match status" value="1"/>
</dbReference>
<evidence type="ECO:0000313" key="13">
    <source>
        <dbReference type="EMBL" id="SDB12947.1"/>
    </source>
</evidence>
<evidence type="ECO:0000256" key="11">
    <source>
        <dbReference type="RuleBase" id="RU362031"/>
    </source>
</evidence>
<dbReference type="CDD" id="cd06163">
    <property type="entry name" value="S2P-M50_PDZ_RseP-like"/>
    <property type="match status" value="1"/>
</dbReference>
<dbReference type="NCBIfam" id="TIGR00054">
    <property type="entry name" value="RIP metalloprotease RseP"/>
    <property type="match status" value="1"/>
</dbReference>
<dbReference type="Pfam" id="PF17820">
    <property type="entry name" value="PDZ_6"/>
    <property type="match status" value="1"/>
</dbReference>
<evidence type="ECO:0000313" key="14">
    <source>
        <dbReference type="Proteomes" id="UP000199071"/>
    </source>
</evidence>
<dbReference type="GO" id="GO:0016020">
    <property type="term" value="C:membrane"/>
    <property type="evidence" value="ECO:0007669"/>
    <property type="project" value="UniProtKB-SubCell"/>
</dbReference>
<dbReference type="AlphaFoldDB" id="A0A1G6AX04"/>
<dbReference type="GO" id="GO:0006508">
    <property type="term" value="P:proteolysis"/>
    <property type="evidence" value="ECO:0007669"/>
    <property type="project" value="UniProtKB-KW"/>
</dbReference>
<gene>
    <name evidence="13" type="ORF">SAMN02982931_00970</name>
</gene>
<evidence type="ECO:0000256" key="4">
    <source>
        <dbReference type="ARBA" id="ARBA00022670"/>
    </source>
</evidence>
<accession>A0A1G6AX04</accession>
<dbReference type="InterPro" id="IPR008915">
    <property type="entry name" value="Peptidase_M50"/>
</dbReference>
<evidence type="ECO:0000256" key="3">
    <source>
        <dbReference type="ARBA" id="ARBA00007931"/>
    </source>
</evidence>
<dbReference type="PANTHER" id="PTHR42837">
    <property type="entry name" value="REGULATOR OF SIGMA-E PROTEASE RSEP"/>
    <property type="match status" value="1"/>
</dbReference>
<evidence type="ECO:0000256" key="9">
    <source>
        <dbReference type="ARBA" id="ARBA00023049"/>
    </source>
</evidence>
<dbReference type="GO" id="GO:0004222">
    <property type="term" value="F:metalloendopeptidase activity"/>
    <property type="evidence" value="ECO:0007669"/>
    <property type="project" value="InterPro"/>
</dbReference>
<name>A0A1G6AX04_9HYPH</name>
<feature type="transmembrane region" description="Helical" evidence="11">
    <location>
        <begin position="118"/>
        <end position="143"/>
    </location>
</feature>
<dbReference type="EMBL" id="FMXQ01000002">
    <property type="protein sequence ID" value="SDB12947.1"/>
    <property type="molecule type" value="Genomic_DNA"/>
</dbReference>
<feature type="transmembrane region" description="Helical" evidence="11">
    <location>
        <begin position="354"/>
        <end position="372"/>
    </location>
</feature>
<dbReference type="RefSeq" id="WP_090875103.1">
    <property type="nucleotide sequence ID" value="NZ_FMXQ01000002.1"/>
</dbReference>
<dbReference type="Proteomes" id="UP000199071">
    <property type="component" value="Unassembled WGS sequence"/>
</dbReference>
<reference evidence="13 14" key="1">
    <citation type="submission" date="2016-10" db="EMBL/GenBank/DDBJ databases">
        <authorList>
            <person name="de Groot N.N."/>
        </authorList>
    </citation>
    <scope>NUCLEOTIDE SEQUENCE [LARGE SCALE GENOMIC DNA]</scope>
    <source>
        <strain evidence="13 14">ATCC 35022</strain>
    </source>
</reference>
<evidence type="ECO:0000256" key="2">
    <source>
        <dbReference type="ARBA" id="ARBA00004141"/>
    </source>
</evidence>
<dbReference type="Gene3D" id="2.30.42.10">
    <property type="match status" value="1"/>
</dbReference>
<dbReference type="PANTHER" id="PTHR42837:SF2">
    <property type="entry name" value="MEMBRANE METALLOPROTEASE ARASP2, CHLOROPLASTIC-RELATED"/>
    <property type="match status" value="1"/>
</dbReference>
<feature type="domain" description="PDZ" evidence="12">
    <location>
        <begin position="152"/>
        <end position="185"/>
    </location>
</feature>
<comment type="subcellular location">
    <subcellularLocation>
        <location evidence="2">Membrane</location>
        <topology evidence="2">Multi-pass membrane protein</topology>
    </subcellularLocation>
</comment>